<dbReference type="RefSeq" id="WP_188636596.1">
    <property type="nucleotide sequence ID" value="NZ_BMNN01000004.1"/>
</dbReference>
<evidence type="ECO:0000313" key="3">
    <source>
        <dbReference type="Proteomes" id="UP000633263"/>
    </source>
</evidence>
<accession>A0ABQ2CQV3</accession>
<dbReference type="InterPro" id="IPR036396">
    <property type="entry name" value="Cyt_P450_sf"/>
</dbReference>
<dbReference type="PANTHER" id="PTHR46696:SF6">
    <property type="entry name" value="P450, PUTATIVE (EUROFUNG)-RELATED"/>
    <property type="match status" value="1"/>
</dbReference>
<gene>
    <name evidence="2" type="ORF">GCM10009083_21120</name>
</gene>
<evidence type="ECO:0000313" key="2">
    <source>
        <dbReference type="EMBL" id="GGJ04093.1"/>
    </source>
</evidence>
<sequence>MSSMPSADWDPRSPAVLADQRRAYDRMRERCPVAHSDYLQWSVFRHADVLRILHDHATFSSQASSHLSVPNSMDPPEHSAYRAIIERYFTAERMTAFEPVCRAIADELAAVALSGEEVELMGSFAQPFALRIQCAFMGWPLSLQEPLLSWATRNSQATLQRDRTALAALAAEFEELVAGLLAQRRSTEGPAPGVTSELMNERVHGRPLSDGEIASILRNWTVGEVGTIAASVGIIGEFLASHPQVQQQLRDDPSLLWKANDEILRIHGPLVDNRRRTTCPVQIGERQLAADQRVTINWISANRDPDVFADPDQFSLERDPSLNLLYGAGVHVCPGAPLARMELVIIIGKLLEHTSQLALIEDQPPTLASYPSSGFASLPLRLGRR</sequence>
<dbReference type="EMBL" id="BMNN01000004">
    <property type="protein sequence ID" value="GGJ04093.1"/>
    <property type="molecule type" value="Genomic_DNA"/>
</dbReference>
<comment type="similarity">
    <text evidence="1">Belongs to the cytochrome P450 family.</text>
</comment>
<organism evidence="2 3">
    <name type="scientific">Halopseudomonas pertucinogena</name>
    <dbReference type="NCBI Taxonomy" id="86175"/>
    <lineage>
        <taxon>Bacteria</taxon>
        <taxon>Pseudomonadati</taxon>
        <taxon>Pseudomonadota</taxon>
        <taxon>Gammaproteobacteria</taxon>
        <taxon>Pseudomonadales</taxon>
        <taxon>Pseudomonadaceae</taxon>
        <taxon>Halopseudomonas</taxon>
    </lineage>
</organism>
<dbReference type="Pfam" id="PF00067">
    <property type="entry name" value="p450"/>
    <property type="match status" value="1"/>
</dbReference>
<name>A0ABQ2CQV3_9GAMM</name>
<dbReference type="SUPFAM" id="SSF48264">
    <property type="entry name" value="Cytochrome P450"/>
    <property type="match status" value="1"/>
</dbReference>
<reference evidence="3" key="1">
    <citation type="journal article" date="2019" name="Int. J. Syst. Evol. Microbiol.">
        <title>The Global Catalogue of Microorganisms (GCM) 10K type strain sequencing project: providing services to taxonomists for standard genome sequencing and annotation.</title>
        <authorList>
            <consortium name="The Broad Institute Genomics Platform"/>
            <consortium name="The Broad Institute Genome Sequencing Center for Infectious Disease"/>
            <person name="Wu L."/>
            <person name="Ma J."/>
        </authorList>
    </citation>
    <scope>NUCLEOTIDE SEQUENCE [LARGE SCALE GENOMIC DNA]</scope>
    <source>
        <strain evidence="3">JCM 11590</strain>
    </source>
</reference>
<keyword evidence="3" id="KW-1185">Reference proteome</keyword>
<dbReference type="PANTHER" id="PTHR46696">
    <property type="entry name" value="P450, PUTATIVE (EUROFUNG)-RELATED"/>
    <property type="match status" value="1"/>
</dbReference>
<comment type="caution">
    <text evidence="2">The sequence shown here is derived from an EMBL/GenBank/DDBJ whole genome shotgun (WGS) entry which is preliminary data.</text>
</comment>
<protein>
    <submittedName>
        <fullName evidence="2">Cytochrome P450</fullName>
    </submittedName>
</protein>
<evidence type="ECO:0000256" key="1">
    <source>
        <dbReference type="ARBA" id="ARBA00010617"/>
    </source>
</evidence>
<dbReference type="InterPro" id="IPR001128">
    <property type="entry name" value="Cyt_P450"/>
</dbReference>
<dbReference type="CDD" id="cd11079">
    <property type="entry name" value="Cyp_unk"/>
    <property type="match status" value="1"/>
</dbReference>
<proteinExistence type="inferred from homology"/>
<dbReference type="Proteomes" id="UP000633263">
    <property type="component" value="Unassembled WGS sequence"/>
</dbReference>
<dbReference type="Gene3D" id="1.10.630.10">
    <property type="entry name" value="Cytochrome P450"/>
    <property type="match status" value="1"/>
</dbReference>